<dbReference type="PANTHER" id="PTHR34537">
    <property type="entry name" value="OS08G0459300 PROTEIN"/>
    <property type="match status" value="1"/>
</dbReference>
<accession>A0A1B6PHX9</accession>
<dbReference type="OrthoDB" id="742600at2759"/>
<keyword evidence="3" id="KW-1185">Reference proteome</keyword>
<dbReference type="Gene3D" id="3.40.33.10">
    <property type="entry name" value="CAP"/>
    <property type="match status" value="1"/>
</dbReference>
<dbReference type="PANTHER" id="PTHR34537:SF1">
    <property type="entry name" value="OS08G0459300 PROTEIN"/>
    <property type="match status" value="1"/>
</dbReference>
<reference evidence="2 3" key="1">
    <citation type="journal article" date="2009" name="Nature">
        <title>The Sorghum bicolor genome and the diversification of grasses.</title>
        <authorList>
            <person name="Paterson A.H."/>
            <person name="Bowers J.E."/>
            <person name="Bruggmann R."/>
            <person name="Dubchak I."/>
            <person name="Grimwood J."/>
            <person name="Gundlach H."/>
            <person name="Haberer G."/>
            <person name="Hellsten U."/>
            <person name="Mitros T."/>
            <person name="Poliakov A."/>
            <person name="Schmutz J."/>
            <person name="Spannagl M."/>
            <person name="Tang H."/>
            <person name="Wang X."/>
            <person name="Wicker T."/>
            <person name="Bharti A.K."/>
            <person name="Chapman J."/>
            <person name="Feltus F.A."/>
            <person name="Gowik U."/>
            <person name="Grigoriev I.V."/>
            <person name="Lyons E."/>
            <person name="Maher C.A."/>
            <person name="Martis M."/>
            <person name="Narechania A."/>
            <person name="Otillar R.P."/>
            <person name="Penning B.W."/>
            <person name="Salamov A.A."/>
            <person name="Wang Y."/>
            <person name="Zhang L."/>
            <person name="Carpita N.C."/>
            <person name="Freeling M."/>
            <person name="Gingle A.R."/>
            <person name="Hash C.T."/>
            <person name="Keller B."/>
            <person name="Klein P."/>
            <person name="Kresovich S."/>
            <person name="McCann M.C."/>
            <person name="Ming R."/>
            <person name="Peterson D.G."/>
            <person name="Mehboob-ur-Rahman"/>
            <person name="Ware D."/>
            <person name="Westhoff P."/>
            <person name="Mayer K.F."/>
            <person name="Messing J."/>
            <person name="Rokhsar D.S."/>
        </authorList>
    </citation>
    <scope>NUCLEOTIDE SEQUENCE [LARGE SCALE GENOMIC DNA]</scope>
    <source>
        <strain evidence="3">cv. BTx623</strain>
    </source>
</reference>
<sequence length="316" mass="33285">MRRESSGAGAHEKSHKRERARSADRTGEENKRYLCSPAHPAPVLLPLPHSQPSSRARTGTAHTRKQELLLDPKLSSARPRALRGAQAKDHRMATMFARPVLAALLLPAFLLSAAGAADSKDNPADQLVALINSNRTASKASAVSDNQGLGCIALQYIRAYEGHCDQVDDKKPMESSFTDTFAPTCGVQATTLSKITGRLVGCQSKYATPAEAFNILVNDAKGLQILHSKNHTEVGAAVSGTDGGGPYFWCVLFSDGKPTTSFKVDGEVPKAAIHPGCFSGNNDDCMGATNGAISTNAGASRLVAALPFAVACAFAL</sequence>
<protein>
    <recommendedName>
        <fullName evidence="4">Ferredoxin-like protein</fullName>
    </recommendedName>
</protein>
<reference evidence="3" key="2">
    <citation type="journal article" date="2018" name="Plant J.">
        <title>The Sorghum bicolor reference genome: improved assembly, gene annotations, a transcriptome atlas, and signatures of genome organization.</title>
        <authorList>
            <person name="McCormick R.F."/>
            <person name="Truong S.K."/>
            <person name="Sreedasyam A."/>
            <person name="Jenkins J."/>
            <person name="Shu S."/>
            <person name="Sims D."/>
            <person name="Kennedy M."/>
            <person name="Amirebrahimi M."/>
            <person name="Weers B.D."/>
            <person name="McKinley B."/>
            <person name="Mattison A."/>
            <person name="Morishige D.T."/>
            <person name="Grimwood J."/>
            <person name="Schmutz J."/>
            <person name="Mullet J.E."/>
        </authorList>
    </citation>
    <scope>NUCLEOTIDE SEQUENCE [LARGE SCALE GENOMIC DNA]</scope>
    <source>
        <strain evidence="3">cv. BTx623</strain>
    </source>
</reference>
<dbReference type="EMBL" id="CM000766">
    <property type="protein sequence ID" value="KXG25288.1"/>
    <property type="molecule type" value="Genomic_DNA"/>
</dbReference>
<dbReference type="Proteomes" id="UP000000768">
    <property type="component" value="Chromosome 7"/>
</dbReference>
<dbReference type="eggNOG" id="ENOG502QTRZ">
    <property type="taxonomic scope" value="Eukaryota"/>
</dbReference>
<dbReference type="STRING" id="4558.A0A1B6PHX9"/>
<proteinExistence type="predicted"/>
<evidence type="ECO:0000313" key="2">
    <source>
        <dbReference type="EMBL" id="KXG25288.1"/>
    </source>
</evidence>
<dbReference type="InterPro" id="IPR035940">
    <property type="entry name" value="CAP_sf"/>
</dbReference>
<evidence type="ECO:0008006" key="4">
    <source>
        <dbReference type="Google" id="ProtNLM"/>
    </source>
</evidence>
<dbReference type="InParanoid" id="A0A1B6PHX9"/>
<feature type="compositionally biased region" description="Basic and acidic residues" evidence="1">
    <location>
        <begin position="20"/>
        <end position="32"/>
    </location>
</feature>
<evidence type="ECO:0000256" key="1">
    <source>
        <dbReference type="SAM" id="MobiDB-lite"/>
    </source>
</evidence>
<gene>
    <name evidence="2" type="ORF">SORBI_3007G150800</name>
</gene>
<dbReference type="Gramene" id="KXG25288">
    <property type="protein sequence ID" value="KXG25288"/>
    <property type="gene ID" value="SORBI_3007G150800"/>
</dbReference>
<name>A0A1B6PHX9_SORBI</name>
<feature type="compositionally biased region" description="Polar residues" evidence="1">
    <location>
        <begin position="50"/>
        <end position="61"/>
    </location>
</feature>
<organism evidence="2 3">
    <name type="scientific">Sorghum bicolor</name>
    <name type="common">Sorghum</name>
    <name type="synonym">Sorghum vulgare</name>
    <dbReference type="NCBI Taxonomy" id="4558"/>
    <lineage>
        <taxon>Eukaryota</taxon>
        <taxon>Viridiplantae</taxon>
        <taxon>Streptophyta</taxon>
        <taxon>Embryophyta</taxon>
        <taxon>Tracheophyta</taxon>
        <taxon>Spermatophyta</taxon>
        <taxon>Magnoliopsida</taxon>
        <taxon>Liliopsida</taxon>
        <taxon>Poales</taxon>
        <taxon>Poaceae</taxon>
        <taxon>PACMAD clade</taxon>
        <taxon>Panicoideae</taxon>
        <taxon>Andropogonodae</taxon>
        <taxon>Andropogoneae</taxon>
        <taxon>Sorghinae</taxon>
        <taxon>Sorghum</taxon>
    </lineage>
</organism>
<dbReference type="AlphaFoldDB" id="A0A1B6PHX9"/>
<feature type="region of interest" description="Disordered" evidence="1">
    <location>
        <begin position="1"/>
        <end position="79"/>
    </location>
</feature>
<evidence type="ECO:0000313" key="3">
    <source>
        <dbReference type="Proteomes" id="UP000000768"/>
    </source>
</evidence>
<dbReference type="OMA" id="QINCMIS"/>
<dbReference type="FunCoup" id="A0A1B6PHX9">
    <property type="interactions" value="1422"/>
</dbReference>